<proteinExistence type="predicted"/>
<dbReference type="PROSITE" id="PS51186">
    <property type="entry name" value="GNAT"/>
    <property type="match status" value="1"/>
</dbReference>
<dbReference type="InterPro" id="IPR000182">
    <property type="entry name" value="GNAT_dom"/>
</dbReference>
<reference evidence="6 7" key="1">
    <citation type="submission" date="2018-11" db="EMBL/GenBank/DDBJ databases">
        <title>Genomes From Bacteria Associated with the Canine Oral Cavity: a Test Case for Automated Genome-Based Taxonomic Assignment.</title>
        <authorList>
            <person name="Coil D.A."/>
            <person name="Jospin G."/>
            <person name="Darling A.E."/>
            <person name="Wallis C."/>
            <person name="Davis I.J."/>
            <person name="Harris S."/>
            <person name="Eisen J.A."/>
            <person name="Holcombe L.J."/>
            <person name="O'Flynn C."/>
        </authorList>
    </citation>
    <scope>NUCLEOTIDE SEQUENCE [LARGE SCALE GENOMIC DNA]</scope>
    <source>
        <strain evidence="6 7">OH2822_COT-296</strain>
    </source>
</reference>
<evidence type="ECO:0000259" key="5">
    <source>
        <dbReference type="PROSITE" id="PS51186"/>
    </source>
</evidence>
<dbReference type="Proteomes" id="UP000280935">
    <property type="component" value="Unassembled WGS sequence"/>
</dbReference>
<sequence>MVCLKYSSGRRLDMASWYKPPDRWGWSTSRPARPVATMEPRWPFGGVSWTRCSSERAVVGPWPTGGGVMPDPLAIAVRCEEVDGVNPLNDSSRLVIAGEREGVVVTRPHGFAILDDHDETILVAVEPEGRRRGIGSALLLDALDRRPEHSAWAFGTLPAARALAEHLGLRPVRELLHMGRSLTAATPAAPPEGVHIGTFTDADATAVVAVNRAAFRNHPEQGRLDLDGFRALTRQPWFDPAGLLTARIEGQLVGFHWTKRHDATTGEVYVLAVDPAFEGRGIGRALLDHGLAHLTAVGCRTVELYVEADQPRVVALYRASGFDTLSVDTNYRREPS</sequence>
<dbReference type="InterPro" id="IPR016181">
    <property type="entry name" value="Acyl_CoA_acyltransferase"/>
</dbReference>
<dbReference type="PANTHER" id="PTHR43877">
    <property type="entry name" value="AMINOALKYLPHOSPHONATE N-ACETYLTRANSFERASE-RELATED-RELATED"/>
    <property type="match status" value="1"/>
</dbReference>
<dbReference type="GO" id="GO:0035447">
    <property type="term" value="F:mycothiol synthase activity"/>
    <property type="evidence" value="ECO:0007669"/>
    <property type="project" value="UniProtKB-UniRule"/>
</dbReference>
<dbReference type="AlphaFoldDB" id="A0A3P1WS84"/>
<organism evidence="6 7">
    <name type="scientific">Arachnia propionica</name>
    <dbReference type="NCBI Taxonomy" id="1750"/>
    <lineage>
        <taxon>Bacteria</taxon>
        <taxon>Bacillati</taxon>
        <taxon>Actinomycetota</taxon>
        <taxon>Actinomycetes</taxon>
        <taxon>Propionibacteriales</taxon>
        <taxon>Propionibacteriaceae</taxon>
        <taxon>Arachnia</taxon>
    </lineage>
</organism>
<evidence type="ECO:0000313" key="6">
    <source>
        <dbReference type="EMBL" id="RRD48627.1"/>
    </source>
</evidence>
<dbReference type="SUPFAM" id="SSF55729">
    <property type="entry name" value="Acyl-CoA N-acyltransferases (Nat)"/>
    <property type="match status" value="1"/>
</dbReference>
<accession>A0A3P1WS84</accession>
<dbReference type="GO" id="GO:0010125">
    <property type="term" value="P:mycothiol biosynthetic process"/>
    <property type="evidence" value="ECO:0007669"/>
    <property type="project" value="UniProtKB-UniRule"/>
</dbReference>
<dbReference type="Pfam" id="PF00583">
    <property type="entry name" value="Acetyltransf_1"/>
    <property type="match status" value="1"/>
</dbReference>
<comment type="caution">
    <text evidence="6">The sequence shown here is derived from an EMBL/GenBank/DDBJ whole genome shotgun (WGS) entry which is preliminary data.</text>
</comment>
<feature type="domain" description="N-acetyltransferase" evidence="5">
    <location>
        <begin position="194"/>
        <end position="336"/>
    </location>
</feature>
<evidence type="ECO:0000256" key="4">
    <source>
        <dbReference type="NCBIfam" id="TIGR03448"/>
    </source>
</evidence>
<dbReference type="Gene3D" id="3.40.630.30">
    <property type="match status" value="1"/>
</dbReference>
<name>A0A3P1WS84_9ACTN</name>
<keyword evidence="1 6" id="KW-0808">Transferase</keyword>
<gene>
    <name evidence="6" type="primary">mshD</name>
    <name evidence="6" type="ORF">EII35_11955</name>
</gene>
<protein>
    <recommendedName>
        <fullName evidence="4">Mycothiol synthase</fullName>
        <ecNumber evidence="4">2.3.1.189</ecNumber>
    </recommendedName>
</protein>
<dbReference type="EMBL" id="RQYT01000034">
    <property type="protein sequence ID" value="RRD48627.1"/>
    <property type="molecule type" value="Genomic_DNA"/>
</dbReference>
<dbReference type="InterPro" id="IPR050832">
    <property type="entry name" value="Bact_Acetyltransf"/>
</dbReference>
<dbReference type="CDD" id="cd04301">
    <property type="entry name" value="NAT_SF"/>
    <property type="match status" value="2"/>
</dbReference>
<dbReference type="EC" id="2.3.1.189" evidence="4"/>
<keyword evidence="2" id="KW-0677">Repeat</keyword>
<keyword evidence="3 6" id="KW-0012">Acyltransferase</keyword>
<dbReference type="NCBIfam" id="TIGR03448">
    <property type="entry name" value="mycothiol_MshD"/>
    <property type="match status" value="1"/>
</dbReference>
<evidence type="ECO:0000256" key="1">
    <source>
        <dbReference type="ARBA" id="ARBA00022679"/>
    </source>
</evidence>
<evidence type="ECO:0000313" key="7">
    <source>
        <dbReference type="Proteomes" id="UP000280935"/>
    </source>
</evidence>
<dbReference type="InterPro" id="IPR017813">
    <property type="entry name" value="Mycothiol_AcTrfase"/>
</dbReference>
<evidence type="ECO:0000256" key="2">
    <source>
        <dbReference type="ARBA" id="ARBA00022737"/>
    </source>
</evidence>
<dbReference type="OrthoDB" id="3208058at2"/>
<evidence type="ECO:0000256" key="3">
    <source>
        <dbReference type="ARBA" id="ARBA00023315"/>
    </source>
</evidence>